<keyword evidence="2 5" id="KW-0378">Hydrolase</keyword>
<dbReference type="GO" id="GO:0043138">
    <property type="term" value="F:3'-5' DNA helicase activity"/>
    <property type="evidence" value="ECO:0007669"/>
    <property type="project" value="TreeGrafter"/>
</dbReference>
<feature type="domain" description="UvrD-like helicase ATP-binding" evidence="6">
    <location>
        <begin position="182"/>
        <end position="618"/>
    </location>
</feature>
<dbReference type="EMBL" id="CP001738">
    <property type="protein sequence ID" value="ACY95640.1"/>
    <property type="molecule type" value="Genomic_DNA"/>
</dbReference>
<feature type="binding site" evidence="5">
    <location>
        <begin position="203"/>
        <end position="210"/>
    </location>
    <ligand>
        <name>ATP</name>
        <dbReference type="ChEBI" id="CHEBI:30616"/>
    </ligand>
</feature>
<sequence>MSKAEMAREQEYVSRLYRRLDGLREQTAARLADVLRHSDGTAQGRWDREAAASRYTQRLARLTAAERGLCFGRLDFRDGPSRYIGRIGLPAEDAADDPDAEPLLLDWRAPAARPFYLATAVAPQGVHRRRHIRTQGRRVIDLNDELLDARREDADAPQIGEAALLAALEADRSGRMRDIVATIQAEQDAVIRSGHRGVLVVEGGPGTGKTVVALHRAAYLLYTHRDLLARRGVLIVGPNRTFLRYIEEVLPALGETGVLATTIGELFPGVRADGTEPPQVAEIKGRAMMAEVVAAAVKDRQWVPREALRIETEQGLVLHLDRATCERAREAARRSRLPHNRARPIVVRHILDALARQAADRLNAGILVPEVLADLEPGERVDDLFDAEDVAAIRRELAGDPAVHAALERLWPVLTPQRLLADLYSCPDRLASAAPGLSRAERESLLRDPSAPWTPADVPLLDEAAELLGADDRAARARAEAERRRRIAYAQGVLDVTFGSRSTDLDDDAEAALTAGDLVDAAALADRHEEPDPRTAAERAAADRTWAFGHIVVDEAQELSPMAWRLLLRRCPARWMTVVGDPAQTGGAGGVWSWAQVLDACVPGRWRLERLTVNYRTPAEFMDLAAAVRAELTGEDLRPPAAVRHAGSPPWLAQVPAGELPARLSALVAAELAALGGGHLAVVTPAALREELAGALGASTGPGEEADLRERLVVLTAGGVKGLEFDSVLVVEPARILAEGAQGPNDLFVALTRATKRMGIVHTGEHPLPAALTRLPSPPQILSAAR</sequence>
<dbReference type="InterPro" id="IPR014016">
    <property type="entry name" value="UvrD-like_ATP-bd"/>
</dbReference>
<dbReference type="Pfam" id="PF01443">
    <property type="entry name" value="Viral_helicase1"/>
    <property type="match status" value="1"/>
</dbReference>
<dbReference type="PANTHER" id="PTHR11070">
    <property type="entry name" value="UVRD / RECB / PCRA DNA HELICASE FAMILY MEMBER"/>
    <property type="match status" value="1"/>
</dbReference>
<dbReference type="InterPro" id="IPR000212">
    <property type="entry name" value="DNA_helicase_UvrD/REP"/>
</dbReference>
<dbReference type="eggNOG" id="COG3973">
    <property type="taxonomic scope" value="Bacteria"/>
</dbReference>
<dbReference type="PROSITE" id="PS51198">
    <property type="entry name" value="UVRD_HELICASE_ATP_BIND"/>
    <property type="match status" value="1"/>
</dbReference>
<dbReference type="Pfam" id="PF13245">
    <property type="entry name" value="AAA_19"/>
    <property type="match status" value="1"/>
</dbReference>
<dbReference type="Gene3D" id="3.40.50.300">
    <property type="entry name" value="P-loop containing nucleotide triphosphate hydrolases"/>
    <property type="match status" value="2"/>
</dbReference>
<evidence type="ECO:0000259" key="6">
    <source>
        <dbReference type="PROSITE" id="PS51198"/>
    </source>
</evidence>
<keyword evidence="3 5" id="KW-0347">Helicase</keyword>
<dbReference type="AlphaFoldDB" id="D1ADD0"/>
<protein>
    <submittedName>
        <fullName evidence="7">Superfamily I DNA and RNA helicase-like protein</fullName>
    </submittedName>
</protein>
<gene>
    <name evidence="7" type="ordered locus">Tcur_0032</name>
</gene>
<reference evidence="7 8" key="1">
    <citation type="journal article" date="2011" name="Stand. Genomic Sci.">
        <title>Complete genome sequence of Thermomonospora curvata type strain (B9).</title>
        <authorList>
            <person name="Chertkov O."/>
            <person name="Sikorski J."/>
            <person name="Nolan M."/>
            <person name="Lapidus A."/>
            <person name="Lucas S."/>
            <person name="Del Rio T.G."/>
            <person name="Tice H."/>
            <person name="Cheng J.F."/>
            <person name="Goodwin L."/>
            <person name="Pitluck S."/>
            <person name="Liolios K."/>
            <person name="Ivanova N."/>
            <person name="Mavromatis K."/>
            <person name="Mikhailova N."/>
            <person name="Ovchinnikova G."/>
            <person name="Pati A."/>
            <person name="Chen A."/>
            <person name="Palaniappan K."/>
            <person name="Djao O.D."/>
            <person name="Land M."/>
            <person name="Hauser L."/>
            <person name="Chang Y.J."/>
            <person name="Jeffries C.D."/>
            <person name="Brettin T."/>
            <person name="Han C."/>
            <person name="Detter J.C."/>
            <person name="Rohde M."/>
            <person name="Goker M."/>
            <person name="Woyke T."/>
            <person name="Bristow J."/>
            <person name="Eisen J.A."/>
            <person name="Markowitz V."/>
            <person name="Hugenholtz P."/>
            <person name="Klenk H.P."/>
            <person name="Kyrpides N.C."/>
        </authorList>
    </citation>
    <scope>NUCLEOTIDE SEQUENCE [LARGE SCALE GENOMIC DNA]</scope>
    <source>
        <strain evidence="8">ATCC 19995 / DSM 43183 / JCM 3096 / KCTC 9072 / NBRC 15933 / NCIMB 10081 / Henssen B9</strain>
    </source>
</reference>
<evidence type="ECO:0000256" key="1">
    <source>
        <dbReference type="ARBA" id="ARBA00022741"/>
    </source>
</evidence>
<evidence type="ECO:0000313" key="7">
    <source>
        <dbReference type="EMBL" id="ACY95640.1"/>
    </source>
</evidence>
<dbReference type="SUPFAM" id="SSF52540">
    <property type="entry name" value="P-loop containing nucleoside triphosphate hydrolases"/>
    <property type="match status" value="1"/>
</dbReference>
<dbReference type="HOGENOM" id="CLU_010312_3_1_11"/>
<name>D1ADD0_THECD</name>
<dbReference type="STRING" id="471852.Tcur_0032"/>
<dbReference type="InterPro" id="IPR027351">
    <property type="entry name" value="(+)RNA_virus_helicase_core_dom"/>
</dbReference>
<dbReference type="GO" id="GO:0000725">
    <property type="term" value="P:recombinational repair"/>
    <property type="evidence" value="ECO:0007669"/>
    <property type="project" value="TreeGrafter"/>
</dbReference>
<proteinExistence type="predicted"/>
<dbReference type="InterPro" id="IPR027417">
    <property type="entry name" value="P-loop_NTPase"/>
</dbReference>
<keyword evidence="1 5" id="KW-0547">Nucleotide-binding</keyword>
<dbReference type="Proteomes" id="UP000001918">
    <property type="component" value="Chromosome"/>
</dbReference>
<dbReference type="PANTHER" id="PTHR11070:SF45">
    <property type="entry name" value="DNA 3'-5' HELICASE"/>
    <property type="match status" value="1"/>
</dbReference>
<dbReference type="GO" id="GO:0016787">
    <property type="term" value="F:hydrolase activity"/>
    <property type="evidence" value="ECO:0007669"/>
    <property type="project" value="UniProtKB-UniRule"/>
</dbReference>
<keyword evidence="4 5" id="KW-0067">ATP-binding</keyword>
<accession>D1ADD0</accession>
<dbReference type="GO" id="GO:0003677">
    <property type="term" value="F:DNA binding"/>
    <property type="evidence" value="ECO:0007669"/>
    <property type="project" value="InterPro"/>
</dbReference>
<evidence type="ECO:0000313" key="8">
    <source>
        <dbReference type="Proteomes" id="UP000001918"/>
    </source>
</evidence>
<evidence type="ECO:0000256" key="4">
    <source>
        <dbReference type="ARBA" id="ARBA00022840"/>
    </source>
</evidence>
<dbReference type="GO" id="GO:0005829">
    <property type="term" value="C:cytosol"/>
    <property type="evidence" value="ECO:0007669"/>
    <property type="project" value="TreeGrafter"/>
</dbReference>
<evidence type="ECO:0000256" key="3">
    <source>
        <dbReference type="ARBA" id="ARBA00022806"/>
    </source>
</evidence>
<organism evidence="7 8">
    <name type="scientific">Thermomonospora curvata (strain ATCC 19995 / DSM 43183 / JCM 3096 / KCTC 9072 / NBRC 15933 / NCIMB 10081 / Henssen B9)</name>
    <dbReference type="NCBI Taxonomy" id="471852"/>
    <lineage>
        <taxon>Bacteria</taxon>
        <taxon>Bacillati</taxon>
        <taxon>Actinomycetota</taxon>
        <taxon>Actinomycetes</taxon>
        <taxon>Streptosporangiales</taxon>
        <taxon>Thermomonosporaceae</taxon>
        <taxon>Thermomonospora</taxon>
    </lineage>
</organism>
<keyword evidence="8" id="KW-1185">Reference proteome</keyword>
<dbReference type="GO" id="GO:0005524">
    <property type="term" value="F:ATP binding"/>
    <property type="evidence" value="ECO:0007669"/>
    <property type="project" value="UniProtKB-UniRule"/>
</dbReference>
<dbReference type="KEGG" id="tcu:Tcur_0032"/>
<evidence type="ECO:0000256" key="5">
    <source>
        <dbReference type="PROSITE-ProRule" id="PRU00560"/>
    </source>
</evidence>
<evidence type="ECO:0000256" key="2">
    <source>
        <dbReference type="ARBA" id="ARBA00022801"/>
    </source>
</evidence>